<dbReference type="SUPFAM" id="SSF52317">
    <property type="entry name" value="Class I glutamine amidotransferase-like"/>
    <property type="match status" value="1"/>
</dbReference>
<dbReference type="Proteomes" id="UP000054251">
    <property type="component" value="Unassembled WGS sequence"/>
</dbReference>
<dbReference type="GO" id="GO:0005829">
    <property type="term" value="C:cytosol"/>
    <property type="evidence" value="ECO:0007669"/>
    <property type="project" value="TreeGrafter"/>
</dbReference>
<dbReference type="CDD" id="cd01741">
    <property type="entry name" value="GATase1_1"/>
    <property type="match status" value="1"/>
</dbReference>
<dbReference type="InterPro" id="IPR044992">
    <property type="entry name" value="ChyE-like"/>
</dbReference>
<proteinExistence type="predicted"/>
<dbReference type="PROSITE" id="PS51273">
    <property type="entry name" value="GATASE_TYPE_1"/>
    <property type="match status" value="1"/>
</dbReference>
<dbReference type="PANTHER" id="PTHR42695:SF5">
    <property type="entry name" value="GLUTAMINE AMIDOTRANSFERASE YLR126C-RELATED"/>
    <property type="match status" value="1"/>
</dbReference>
<sequence>MAVEGDIRHVAVLVCDTPISGITEKFGDFGDNIIDLLLNAGNCQYPIVKYQVAFDASEQASYLEDLKKVYERLTNQIIGGFVQGIILSGSRSDSFAQDIPWIDKLNEFVKYAFALESLPIVGICFGHQIIAKNLGCKVGRNSSENGWEYGTTTISLNTDIMAIKNSPFLNVLKTDDSGTVIDHLNVVEFHQDIVYGLPPPGVLEKKKTNVLSIGSSNKCSIQGLITESGPLKILTFQGHPEFTTEEAKGFLKTSFEKGLLDKKLFEKCNYNTSILNNQGSLLGKVIGNFITSFNK</sequence>
<dbReference type="AlphaFoldDB" id="A0A0V1Q0Y8"/>
<dbReference type="OrthoDB" id="92161at2759"/>
<dbReference type="Pfam" id="PF00117">
    <property type="entry name" value="GATase"/>
    <property type="match status" value="1"/>
</dbReference>
<keyword evidence="3" id="KW-1185">Reference proteome</keyword>
<dbReference type="Gene3D" id="3.40.50.880">
    <property type="match status" value="1"/>
</dbReference>
<evidence type="ECO:0000259" key="1">
    <source>
        <dbReference type="Pfam" id="PF00117"/>
    </source>
</evidence>
<protein>
    <recommendedName>
        <fullName evidence="1">Glutamine amidotransferase domain-containing protein</fullName>
    </recommendedName>
</protein>
<dbReference type="PANTHER" id="PTHR42695">
    <property type="entry name" value="GLUTAMINE AMIDOTRANSFERASE YLR126C-RELATED"/>
    <property type="match status" value="1"/>
</dbReference>
<dbReference type="GO" id="GO:0005634">
    <property type="term" value="C:nucleus"/>
    <property type="evidence" value="ECO:0007669"/>
    <property type="project" value="TreeGrafter"/>
</dbReference>
<accession>A0A0V1Q0Y8</accession>
<name>A0A0V1Q0Y8_9ASCO</name>
<gene>
    <name evidence="2" type="ORF">AC631_02063</name>
</gene>
<dbReference type="GeneID" id="26839072"/>
<evidence type="ECO:0000313" key="2">
    <source>
        <dbReference type="EMBL" id="KSA02155.1"/>
    </source>
</evidence>
<reference evidence="2 3" key="1">
    <citation type="submission" date="2015-11" db="EMBL/GenBank/DDBJ databases">
        <title>The genome of Debaryomyces fabryi.</title>
        <authorList>
            <person name="Tafer H."/>
            <person name="Lopandic K."/>
        </authorList>
    </citation>
    <scope>NUCLEOTIDE SEQUENCE [LARGE SCALE GENOMIC DNA]</scope>
    <source>
        <strain evidence="2 3">CBS 789</strain>
    </source>
</reference>
<comment type="caution">
    <text evidence="2">The sequence shown here is derived from an EMBL/GenBank/DDBJ whole genome shotgun (WGS) entry which is preliminary data.</text>
</comment>
<dbReference type="InterPro" id="IPR029062">
    <property type="entry name" value="Class_I_gatase-like"/>
</dbReference>
<dbReference type="RefSeq" id="XP_015468257.1">
    <property type="nucleotide sequence ID" value="XM_015610893.1"/>
</dbReference>
<dbReference type="EMBL" id="LMYN01000033">
    <property type="protein sequence ID" value="KSA02155.1"/>
    <property type="molecule type" value="Genomic_DNA"/>
</dbReference>
<organism evidence="2 3">
    <name type="scientific">Debaryomyces fabryi</name>
    <dbReference type="NCBI Taxonomy" id="58627"/>
    <lineage>
        <taxon>Eukaryota</taxon>
        <taxon>Fungi</taxon>
        <taxon>Dikarya</taxon>
        <taxon>Ascomycota</taxon>
        <taxon>Saccharomycotina</taxon>
        <taxon>Pichiomycetes</taxon>
        <taxon>Debaryomycetaceae</taxon>
        <taxon>Debaryomyces</taxon>
    </lineage>
</organism>
<feature type="domain" description="Glutamine amidotransferase" evidence="1">
    <location>
        <begin position="82"/>
        <end position="250"/>
    </location>
</feature>
<evidence type="ECO:0000313" key="3">
    <source>
        <dbReference type="Proteomes" id="UP000054251"/>
    </source>
</evidence>
<dbReference type="InterPro" id="IPR017926">
    <property type="entry name" value="GATASE"/>
</dbReference>